<dbReference type="PROSITE" id="PS51450">
    <property type="entry name" value="LRR"/>
    <property type="match status" value="1"/>
</dbReference>
<reference evidence="8" key="1">
    <citation type="submission" date="2020-11" db="EMBL/GenBank/DDBJ databases">
        <authorList>
            <person name="Tran Van P."/>
        </authorList>
    </citation>
    <scope>NUCLEOTIDE SEQUENCE</scope>
</reference>
<name>A0A7R8VTF4_TIMDO</name>
<dbReference type="InterPro" id="IPR050216">
    <property type="entry name" value="LRR_domain-containing"/>
</dbReference>
<dbReference type="SUPFAM" id="SSF52058">
    <property type="entry name" value="L domain-like"/>
    <property type="match status" value="1"/>
</dbReference>
<keyword evidence="2" id="KW-0677">Repeat</keyword>
<dbReference type="InterPro" id="IPR025875">
    <property type="entry name" value="Leu-rich_rpt_4"/>
</dbReference>
<evidence type="ECO:0000313" key="8">
    <source>
        <dbReference type="EMBL" id="CAD7202343.1"/>
    </source>
</evidence>
<dbReference type="EMBL" id="OA569273">
    <property type="protein sequence ID" value="CAD7202343.1"/>
    <property type="molecule type" value="Genomic_DNA"/>
</dbReference>
<protein>
    <recommendedName>
        <fullName evidence="5">Ras suppressor protein 1</fullName>
    </recommendedName>
</protein>
<dbReference type="Pfam" id="PF12799">
    <property type="entry name" value="LRR_4"/>
    <property type="match status" value="1"/>
</dbReference>
<dbReference type="InterPro" id="IPR003591">
    <property type="entry name" value="Leu-rich_rpt_typical-subtyp"/>
</dbReference>
<evidence type="ECO:0000256" key="3">
    <source>
        <dbReference type="ARBA" id="ARBA00022990"/>
    </source>
</evidence>
<evidence type="ECO:0000256" key="4">
    <source>
        <dbReference type="ARBA" id="ARBA00053823"/>
    </source>
</evidence>
<proteinExistence type="predicted"/>
<keyword evidence="3" id="KW-0007">Acetylation</keyword>
<dbReference type="Gene3D" id="3.80.10.10">
    <property type="entry name" value="Ribonuclease Inhibitor"/>
    <property type="match status" value="2"/>
</dbReference>
<dbReference type="FunFam" id="3.80.10.10:FF:000159">
    <property type="entry name" value="Ras suppressor protein 1"/>
    <property type="match status" value="1"/>
</dbReference>
<dbReference type="AlphaFoldDB" id="A0A7R8VTF4"/>
<dbReference type="GO" id="GO:0007165">
    <property type="term" value="P:signal transduction"/>
    <property type="evidence" value="ECO:0007669"/>
    <property type="project" value="UniProtKB-ARBA"/>
</dbReference>
<feature type="domain" description="Disease resistance R13L4/SHOC-2-like LRR" evidence="7">
    <location>
        <begin position="220"/>
        <end position="290"/>
    </location>
</feature>
<feature type="region of interest" description="Disordered" evidence="6">
    <location>
        <begin position="339"/>
        <end position="360"/>
    </location>
</feature>
<accession>A0A7R8VTF4</accession>
<evidence type="ECO:0000259" key="7">
    <source>
        <dbReference type="Pfam" id="PF23598"/>
    </source>
</evidence>
<sequence>MNQAPVSCIPTNTKMSKSKKVIDEAKEIQNPELDLADKGVSSFEEMPGLFNMSNITRLTLSHNKIQVVPPGLANLVNLEILNLFNNLVEELPTSLSSMPKLRILNVGMNRLGSLPRGFGAFPVLEVLDLTYNNIDETMLPGNFFMMVMNVDGTRPDEDYKEKCIFEGETEERCIFEGETEERCIFEGETQERCIFEGRPRRDVYLRERPRRDICSLSVETLRALYLGDNDFEYIPPEIGQLKNLQILVLRENDLVELPKEVGELARLRELHIQGNRLTLLPPEIGNLDLVSNKSVLKMENNFWVTPITDQLQVGVSHVVDFIRTETYRILYSRLMSTKSPPPEKYLDKSKKLSRISARQS</sequence>
<dbReference type="InterPro" id="IPR001611">
    <property type="entry name" value="Leu-rich_rpt"/>
</dbReference>
<evidence type="ECO:0000256" key="2">
    <source>
        <dbReference type="ARBA" id="ARBA00022737"/>
    </source>
</evidence>
<dbReference type="InterPro" id="IPR055414">
    <property type="entry name" value="LRR_R13L4/SHOC2-like"/>
</dbReference>
<dbReference type="PANTHER" id="PTHR48051:SF1">
    <property type="entry name" value="RAS SUPPRESSOR PROTEIN 1"/>
    <property type="match status" value="1"/>
</dbReference>
<evidence type="ECO:0000256" key="1">
    <source>
        <dbReference type="ARBA" id="ARBA00022614"/>
    </source>
</evidence>
<evidence type="ECO:0000256" key="5">
    <source>
        <dbReference type="ARBA" id="ARBA00069437"/>
    </source>
</evidence>
<dbReference type="Pfam" id="PF23598">
    <property type="entry name" value="LRR_14"/>
    <property type="match status" value="1"/>
</dbReference>
<comment type="function">
    <text evidence="4">Potentially plays a role in the Ras signal transduction pathway. Capable of suppressing v-Ras transformation in vitro.</text>
</comment>
<organism evidence="8">
    <name type="scientific">Timema douglasi</name>
    <name type="common">Walking stick</name>
    <dbReference type="NCBI Taxonomy" id="61478"/>
    <lineage>
        <taxon>Eukaryota</taxon>
        <taxon>Metazoa</taxon>
        <taxon>Ecdysozoa</taxon>
        <taxon>Arthropoda</taxon>
        <taxon>Hexapoda</taxon>
        <taxon>Insecta</taxon>
        <taxon>Pterygota</taxon>
        <taxon>Neoptera</taxon>
        <taxon>Polyneoptera</taxon>
        <taxon>Phasmatodea</taxon>
        <taxon>Timematodea</taxon>
        <taxon>Timematoidea</taxon>
        <taxon>Timematidae</taxon>
        <taxon>Timema</taxon>
    </lineage>
</organism>
<dbReference type="GO" id="GO:0005737">
    <property type="term" value="C:cytoplasm"/>
    <property type="evidence" value="ECO:0007669"/>
    <property type="project" value="TreeGrafter"/>
</dbReference>
<dbReference type="InterPro" id="IPR032675">
    <property type="entry name" value="LRR_dom_sf"/>
</dbReference>
<keyword evidence="1" id="KW-0433">Leucine-rich repeat</keyword>
<dbReference type="SMART" id="SM00369">
    <property type="entry name" value="LRR_TYP"/>
    <property type="match status" value="7"/>
</dbReference>
<dbReference type="FunFam" id="3.80.10.10:FF:000034">
    <property type="entry name" value="Ras suppressor protein 1"/>
    <property type="match status" value="1"/>
</dbReference>
<dbReference type="PANTHER" id="PTHR48051">
    <property type="match status" value="1"/>
</dbReference>
<evidence type="ECO:0000256" key="6">
    <source>
        <dbReference type="SAM" id="MobiDB-lite"/>
    </source>
</evidence>
<gene>
    <name evidence="8" type="ORF">TDIB3V08_LOCUS8528</name>
</gene>